<dbReference type="HOGENOM" id="CLU_1223034_0_0_9"/>
<keyword evidence="3" id="KW-1185">Reference proteome</keyword>
<dbReference type="EMBL" id="CP004122">
    <property type="protein sequence ID" value="AGF59597.1"/>
    <property type="molecule type" value="Genomic_DNA"/>
</dbReference>
<dbReference type="KEGG" id="csr:Cspa_135p00370"/>
<protein>
    <submittedName>
        <fullName evidence="2">Uncharacterized protein</fullName>
    </submittedName>
</protein>
<evidence type="ECO:0000313" key="2">
    <source>
        <dbReference type="EMBL" id="AGF59597.1"/>
    </source>
</evidence>
<geneLocation type="plasmid" evidence="2 3">
    <name>Csp_135p</name>
</geneLocation>
<dbReference type="AlphaFoldDB" id="M1N8D0"/>
<feature type="transmembrane region" description="Helical" evidence="1">
    <location>
        <begin position="13"/>
        <end position="34"/>
    </location>
</feature>
<accession>M1N8D0</accession>
<evidence type="ECO:0000313" key="3">
    <source>
        <dbReference type="Proteomes" id="UP000011728"/>
    </source>
</evidence>
<evidence type="ECO:0000256" key="1">
    <source>
        <dbReference type="SAM" id="Phobius"/>
    </source>
</evidence>
<name>M1N8D0_9CLOT</name>
<organism evidence="2 3">
    <name type="scientific">Clostridium saccharoperbutylacetonicum N1-4(HMT)</name>
    <dbReference type="NCBI Taxonomy" id="931276"/>
    <lineage>
        <taxon>Bacteria</taxon>
        <taxon>Bacillati</taxon>
        <taxon>Bacillota</taxon>
        <taxon>Clostridia</taxon>
        <taxon>Eubacteriales</taxon>
        <taxon>Clostridiaceae</taxon>
        <taxon>Clostridium</taxon>
    </lineage>
</organism>
<proteinExistence type="predicted"/>
<dbReference type="PATRIC" id="fig|931276.5.peg.5922"/>
<reference evidence="2 3" key="1">
    <citation type="submission" date="2013-02" db="EMBL/GenBank/DDBJ databases">
        <title>Genome sequence of Clostridium saccharoperbutylacetonicum N1-4(HMT).</title>
        <authorList>
            <person name="Poehlein A."/>
            <person name="Daniel R."/>
        </authorList>
    </citation>
    <scope>NUCLEOTIDE SEQUENCE [LARGE SCALE GENOMIC DNA]</scope>
    <source>
        <strain evidence="3">N1-4(HMT)</strain>
        <plasmid evidence="3">Plasmid Csp_135p</plasmid>
    </source>
</reference>
<keyword evidence="2" id="KW-0614">Plasmid</keyword>
<dbReference type="RefSeq" id="WP_015395904.1">
    <property type="nucleotide sequence ID" value="NC_020292.1"/>
</dbReference>
<keyword evidence="1" id="KW-0812">Transmembrane</keyword>
<dbReference type="Proteomes" id="UP000011728">
    <property type="component" value="Plasmid Csp_135p"/>
</dbReference>
<gene>
    <name evidence="2" type="ORF">Cspa_135p00370</name>
</gene>
<dbReference type="OrthoDB" id="1938587at2"/>
<sequence>MFYNSEPEVQVEIVKAVTAVLTSIIAIIGTYVGIKRKRRKNSNDEENDKLRLIYHPVFTRIEYNKNTIRNCFEMKNKGKEILFKEIISKHLDICRFFLKDFVKYVDNNEDIDYNQLENRSVEVLSKIINELNYFYISDTSYSTEEKKVLEIVLEKYQLWNSHRQSIAVDMIKNVCGSVFYPDAYTKTVTILDIFLFLITDVVDQSDKTLNSINGDLKGLVFRGVMI</sequence>
<keyword evidence="1" id="KW-1133">Transmembrane helix</keyword>
<keyword evidence="1" id="KW-0472">Membrane</keyword>